<dbReference type="Proteomes" id="UP000008556">
    <property type="component" value="Chromosome"/>
</dbReference>
<gene>
    <name evidence="2" type="ordered locus">SPAB_04723</name>
</gene>
<keyword evidence="1" id="KW-0472">Membrane</keyword>
<keyword evidence="1" id="KW-1133">Transmembrane helix</keyword>
<organism evidence="2 3">
    <name type="scientific">Salmonella paratyphi B (strain ATCC BAA-1250 / SPB7)</name>
    <dbReference type="NCBI Taxonomy" id="1016998"/>
    <lineage>
        <taxon>Bacteria</taxon>
        <taxon>Pseudomonadati</taxon>
        <taxon>Pseudomonadota</taxon>
        <taxon>Gammaproteobacteria</taxon>
        <taxon>Enterobacterales</taxon>
        <taxon>Enterobacteriaceae</taxon>
        <taxon>Salmonella</taxon>
    </lineage>
</organism>
<dbReference type="EMBL" id="CP000886">
    <property type="protein sequence ID" value="ABX70034.1"/>
    <property type="molecule type" value="Genomic_DNA"/>
</dbReference>
<evidence type="ECO:0000313" key="3">
    <source>
        <dbReference type="Proteomes" id="UP000008556"/>
    </source>
</evidence>
<reference evidence="2 3" key="1">
    <citation type="submission" date="2007-11" db="EMBL/GenBank/DDBJ databases">
        <authorList>
            <consortium name="The Salmonella enterica serovar Paratyphi B Genome Sequencing Project"/>
            <person name="McClelland M."/>
            <person name="Sanderson E.K."/>
            <person name="Porwollik S."/>
            <person name="Spieth J."/>
            <person name="Clifton W.S."/>
            <person name="Fulton R."/>
            <person name="Cordes M."/>
            <person name="Wollam A."/>
            <person name="Shah N."/>
            <person name="Pepin K."/>
            <person name="Bhonagiri V."/>
            <person name="Nash W."/>
            <person name="Johnson M."/>
            <person name="Thiruvilangam P."/>
            <person name="Wilson R."/>
        </authorList>
    </citation>
    <scope>NUCLEOTIDE SEQUENCE [LARGE SCALE GENOMIC DNA]</scope>
    <source>
        <strain evidence="3">ATCC BAA-1250 / SPB7</strain>
    </source>
</reference>
<dbReference type="KEGG" id="spq:SPAB_04723"/>
<keyword evidence="1" id="KW-0812">Transmembrane</keyword>
<sequence>MPNNSRRRNTFSATFVAAFVYISCRSFVCHCWLLSGLLFLV</sequence>
<proteinExistence type="predicted"/>
<evidence type="ECO:0000313" key="2">
    <source>
        <dbReference type="EMBL" id="ABX70034.1"/>
    </source>
</evidence>
<dbReference type="AlphaFoldDB" id="A0A6C6Z8R7"/>
<name>A0A6C6Z8R7_SALPB</name>
<feature type="transmembrane region" description="Helical" evidence="1">
    <location>
        <begin position="12"/>
        <end position="40"/>
    </location>
</feature>
<accession>A0A6C6Z8R7</accession>
<protein>
    <submittedName>
        <fullName evidence="2">Uncharacterized protein</fullName>
    </submittedName>
</protein>
<evidence type="ECO:0000256" key="1">
    <source>
        <dbReference type="SAM" id="Phobius"/>
    </source>
</evidence>